<dbReference type="Gene3D" id="2.60.40.1220">
    <property type="match status" value="2"/>
</dbReference>
<dbReference type="PROSITE" id="PS51272">
    <property type="entry name" value="SLH"/>
    <property type="match status" value="2"/>
</dbReference>
<organism evidence="4 5">
    <name type="scientific">Savagea faecisuis</name>
    <dbReference type="NCBI Taxonomy" id="1274803"/>
    <lineage>
        <taxon>Bacteria</taxon>
        <taxon>Bacillati</taxon>
        <taxon>Bacillota</taxon>
        <taxon>Bacilli</taxon>
        <taxon>Bacillales</taxon>
        <taxon>Caryophanaceae</taxon>
        <taxon>Savagea</taxon>
    </lineage>
</organism>
<comment type="caution">
    <text evidence="4">The sequence shown here is derived from an EMBL/GenBank/DDBJ whole genome shotgun (WGS) entry which is preliminary data.</text>
</comment>
<feature type="domain" description="SLH" evidence="3">
    <location>
        <begin position="140"/>
        <end position="203"/>
    </location>
</feature>
<dbReference type="InterPro" id="IPR001119">
    <property type="entry name" value="SLH_dom"/>
</dbReference>
<feature type="signal peptide" evidence="2">
    <location>
        <begin position="1"/>
        <end position="26"/>
    </location>
</feature>
<dbReference type="RefSeq" id="WP_381014175.1">
    <property type="nucleotide sequence ID" value="NZ_JBHTJF010000043.1"/>
</dbReference>
<evidence type="ECO:0000259" key="3">
    <source>
        <dbReference type="PROSITE" id="PS51272"/>
    </source>
</evidence>
<reference evidence="5" key="1">
    <citation type="journal article" date="2019" name="Int. J. Syst. Evol. Microbiol.">
        <title>The Global Catalogue of Microorganisms (GCM) 10K type strain sequencing project: providing services to taxonomists for standard genome sequencing and annotation.</title>
        <authorList>
            <consortium name="The Broad Institute Genomics Platform"/>
            <consortium name="The Broad Institute Genome Sequencing Center for Infectious Disease"/>
            <person name="Wu L."/>
            <person name="Ma J."/>
        </authorList>
    </citation>
    <scope>NUCLEOTIDE SEQUENCE [LARGE SCALE GENOMIC DNA]</scope>
    <source>
        <strain evidence="5">CCUG 63563</strain>
    </source>
</reference>
<evidence type="ECO:0000313" key="5">
    <source>
        <dbReference type="Proteomes" id="UP001596976"/>
    </source>
</evidence>
<protein>
    <submittedName>
        <fullName evidence="4">S-layer homology domain-containing protein</fullName>
    </submittedName>
</protein>
<keyword evidence="5" id="KW-1185">Reference proteome</keyword>
<dbReference type="EMBL" id="JBHTJF010000043">
    <property type="protein sequence ID" value="MFD0944568.1"/>
    <property type="molecule type" value="Genomic_DNA"/>
</dbReference>
<dbReference type="PANTHER" id="PTHR43308:SF1">
    <property type="entry name" value="OUTER MEMBRANE PROTEIN ALPHA"/>
    <property type="match status" value="1"/>
</dbReference>
<name>A0ABW3H2I5_9BACL</name>
<dbReference type="InterPro" id="IPR051465">
    <property type="entry name" value="Cell_Envelope_Struct_Comp"/>
</dbReference>
<dbReference type="PANTHER" id="PTHR43308">
    <property type="entry name" value="OUTER MEMBRANE PROTEIN ALPHA-RELATED"/>
    <property type="match status" value="1"/>
</dbReference>
<gene>
    <name evidence="4" type="ORF">ACFQ0V_12535</name>
</gene>
<evidence type="ECO:0000313" key="4">
    <source>
        <dbReference type="EMBL" id="MFD0944568.1"/>
    </source>
</evidence>
<proteinExistence type="predicted"/>
<dbReference type="InterPro" id="IPR014755">
    <property type="entry name" value="Cu-Rt/internalin_Ig-like"/>
</dbReference>
<feature type="domain" description="SLH" evidence="3">
    <location>
        <begin position="24"/>
        <end position="87"/>
    </location>
</feature>
<accession>A0ABW3H2I5</accession>
<evidence type="ECO:0000256" key="1">
    <source>
        <dbReference type="ARBA" id="ARBA00022729"/>
    </source>
</evidence>
<dbReference type="Pfam" id="PF00395">
    <property type="entry name" value="SLH"/>
    <property type="match status" value="3"/>
</dbReference>
<dbReference type="Proteomes" id="UP001596976">
    <property type="component" value="Unassembled WGS sequence"/>
</dbReference>
<feature type="chain" id="PRO_5045261002" evidence="2">
    <location>
        <begin position="27"/>
        <end position="822"/>
    </location>
</feature>
<evidence type="ECO:0000256" key="2">
    <source>
        <dbReference type="SAM" id="SignalP"/>
    </source>
</evidence>
<sequence length="822" mass="90608">MKKHNKFLASAVTTALVASAVSPVMAASDFTDVPKQYTDAVDYLVQNNVTQGIGNKKFGTDKSITRLDAAVMLAKMLNLDTKNAPASGFTDVPKNRSAEVNALKAAGIIGGKSATRFGAQDPIKRGEMALILQRAYDLKGSPELKFTDVNKRYAEAVQAMVANNITNGVSATKFGTDQNVKRGDFARFLYLSETQGVAEAPKIEKVNFNSSVEAEVTFNQPMTKQSLETYKNYSFNDQHPVAAFAAADGKSVVLQFAKSIEMSEKVVIVEPITAVAKDNAGKVQKSERYRHVLSYSDKQAPKVVEAAYEDGQIVVTFNEKLGTAPTSVYVKNKEVKATINPNDQKQAILPVVLTSGEVVDLSVDGAKDVAGNLMTSAYKGKVTAPVIQKVQPNFDKVEVIGQDKVKVTVNTPLMSDTFEAHLQEVNTVNNTKVSFKRIGTTNVYEALISQDYFGTRDEMKAKVIVEPNTMTSTTDLKNERIVKEITIKKDTVAPDVIDVTVSEDRKTVTLHFDERIKVDKTQEALLQFVDHNNIKQLVTEIKVSDDQESLIFKFETPLIPKPYKITLVEGYVSDLYGNAMVRSEEEFEIALKPGETLPPGIEKPEEKEAPKVVHIYSGIVANTNSLEYIITYSTSMSEEAANLLTYELNDEKLPQSALIAFQDAQQTKVSIKFPEGSFNIGDADNGSPTMLDVINLKSQQGKLLVENRVPTMIRDNTSAKITKAELASNHSTLTLTFDEDLLLLQKTVKENDKDVKKDVDVSDVFNIKNAEATSMSVSENKVTIQLNRVTDRNNLVVEVTNEGKYLRDHNKFGVQPQTFKVQ</sequence>
<keyword evidence="1 2" id="KW-0732">Signal</keyword>